<evidence type="ECO:0000256" key="4">
    <source>
        <dbReference type="ARBA" id="ARBA00023128"/>
    </source>
</evidence>
<evidence type="ECO:0000256" key="8">
    <source>
        <dbReference type="SAM" id="Phobius"/>
    </source>
</evidence>
<evidence type="ECO:0000256" key="2">
    <source>
        <dbReference type="ARBA" id="ARBA00022692"/>
    </source>
</evidence>
<name>A0ABP1DPR2_9APHY</name>
<feature type="transmembrane region" description="Helical" evidence="8">
    <location>
        <begin position="60"/>
        <end position="83"/>
    </location>
</feature>
<dbReference type="InterPro" id="IPR007667">
    <property type="entry name" value="Hypoxia_induced_domain"/>
</dbReference>
<gene>
    <name evidence="10" type="ORF">GFSPODELE1_LOCUS7518</name>
</gene>
<feature type="transmembrane region" description="Helical" evidence="8">
    <location>
        <begin position="31"/>
        <end position="48"/>
    </location>
</feature>
<keyword evidence="5 8" id="KW-0472">Membrane</keyword>
<sequence length="204" mass="21940">MSTQNVGSSGRVVPNSESFTQVVARRSKENPFVPLGCAATVLALVMAMRQSRANHKTFNYWLRARVVAQGFTVAALVGGSYMLKQQSDAQKAQEEANATLQKEKEREAFQDRLKAAEENYQLEGDWAAQSGSSTNSGGGAWGFGLFGKSLERSSGQTQQSTSPFSPVPPEDSAPAPTPGEQLAPSRSKSFWKRIGFGSSGDKKS</sequence>
<keyword evidence="2 8" id="KW-0812">Transmembrane</keyword>
<dbReference type="InterPro" id="IPR050355">
    <property type="entry name" value="RCF1"/>
</dbReference>
<keyword evidence="6" id="KW-0175">Coiled coil</keyword>
<dbReference type="Gene3D" id="6.10.140.1320">
    <property type="match status" value="1"/>
</dbReference>
<dbReference type="PANTHER" id="PTHR12297">
    <property type="entry name" value="HYPOXIA-INDUCBILE GENE 1 HIG1 -RELATED"/>
    <property type="match status" value="1"/>
</dbReference>
<dbReference type="PANTHER" id="PTHR12297:SF3">
    <property type="entry name" value="HIG1 DOMAIN FAMILY MEMBER 1A"/>
    <property type="match status" value="1"/>
</dbReference>
<accession>A0ABP1DPR2</accession>
<proteinExistence type="predicted"/>
<comment type="subcellular location">
    <subcellularLocation>
        <location evidence="1">Mitochondrion membrane</location>
    </subcellularLocation>
</comment>
<evidence type="ECO:0000256" key="5">
    <source>
        <dbReference type="ARBA" id="ARBA00023136"/>
    </source>
</evidence>
<evidence type="ECO:0000256" key="3">
    <source>
        <dbReference type="ARBA" id="ARBA00022989"/>
    </source>
</evidence>
<evidence type="ECO:0000256" key="7">
    <source>
        <dbReference type="SAM" id="MobiDB-lite"/>
    </source>
</evidence>
<feature type="domain" description="HIG1" evidence="9">
    <location>
        <begin position="1"/>
        <end position="94"/>
    </location>
</feature>
<feature type="region of interest" description="Disordered" evidence="7">
    <location>
        <begin position="151"/>
        <end position="204"/>
    </location>
</feature>
<feature type="compositionally biased region" description="Polar residues" evidence="7">
    <location>
        <begin position="152"/>
        <end position="164"/>
    </location>
</feature>
<reference evidence="11" key="1">
    <citation type="submission" date="2024-04" db="EMBL/GenBank/DDBJ databases">
        <authorList>
            <person name="Shaw F."/>
            <person name="Minotto A."/>
        </authorList>
    </citation>
    <scope>NUCLEOTIDE SEQUENCE [LARGE SCALE GENOMIC DNA]</scope>
</reference>
<evidence type="ECO:0000256" key="1">
    <source>
        <dbReference type="ARBA" id="ARBA00004325"/>
    </source>
</evidence>
<dbReference type="Pfam" id="PF04588">
    <property type="entry name" value="HIG_1_N"/>
    <property type="match status" value="1"/>
</dbReference>
<dbReference type="PROSITE" id="PS51503">
    <property type="entry name" value="HIG1"/>
    <property type="match status" value="1"/>
</dbReference>
<feature type="compositionally biased region" description="Pro residues" evidence="7">
    <location>
        <begin position="165"/>
        <end position="177"/>
    </location>
</feature>
<keyword evidence="11" id="KW-1185">Reference proteome</keyword>
<feature type="coiled-coil region" evidence="6">
    <location>
        <begin position="82"/>
        <end position="119"/>
    </location>
</feature>
<dbReference type="Proteomes" id="UP001497453">
    <property type="component" value="Chromosome 5"/>
</dbReference>
<protein>
    <recommendedName>
        <fullName evidence="9">HIG1 domain-containing protein</fullName>
    </recommendedName>
</protein>
<evidence type="ECO:0000256" key="6">
    <source>
        <dbReference type="SAM" id="Coils"/>
    </source>
</evidence>
<organism evidence="10 11">
    <name type="scientific">Somion occarium</name>
    <dbReference type="NCBI Taxonomy" id="3059160"/>
    <lineage>
        <taxon>Eukaryota</taxon>
        <taxon>Fungi</taxon>
        <taxon>Dikarya</taxon>
        <taxon>Basidiomycota</taxon>
        <taxon>Agaricomycotina</taxon>
        <taxon>Agaricomycetes</taxon>
        <taxon>Polyporales</taxon>
        <taxon>Cerrenaceae</taxon>
        <taxon>Somion</taxon>
    </lineage>
</organism>
<keyword evidence="4" id="KW-0496">Mitochondrion</keyword>
<evidence type="ECO:0000313" key="10">
    <source>
        <dbReference type="EMBL" id="CAL1709832.1"/>
    </source>
</evidence>
<dbReference type="EMBL" id="OZ037948">
    <property type="protein sequence ID" value="CAL1709832.1"/>
    <property type="molecule type" value="Genomic_DNA"/>
</dbReference>
<evidence type="ECO:0000259" key="9">
    <source>
        <dbReference type="PROSITE" id="PS51503"/>
    </source>
</evidence>
<evidence type="ECO:0000313" key="11">
    <source>
        <dbReference type="Proteomes" id="UP001497453"/>
    </source>
</evidence>
<keyword evidence="3 8" id="KW-1133">Transmembrane helix</keyword>